<keyword evidence="5 14" id="KW-0808">Transferase</keyword>
<keyword evidence="4 14" id="KW-0349">Heme</keyword>
<dbReference type="GO" id="GO:0016740">
    <property type="term" value="F:transferase activity"/>
    <property type="evidence" value="ECO:0007669"/>
    <property type="project" value="UniProtKB-KW"/>
</dbReference>
<evidence type="ECO:0000313" key="19">
    <source>
        <dbReference type="EMBL" id="TCZ52784.1"/>
    </source>
</evidence>
<dbReference type="SUPFAM" id="SSF46626">
    <property type="entry name" value="Cytochrome c"/>
    <property type="match status" value="2"/>
</dbReference>
<feature type="binding site" description="axial binding residue" evidence="17">
    <location>
        <position position="237"/>
    </location>
    <ligand>
        <name>heme c</name>
        <dbReference type="ChEBI" id="CHEBI:61717"/>
        <label>2</label>
    </ligand>
    <ligandPart>
        <name>Fe</name>
        <dbReference type="ChEBI" id="CHEBI:18248"/>
    </ligandPart>
</feature>
<comment type="subcellular location">
    <subcellularLocation>
        <location evidence="1 14">Periplasm</location>
    </subcellularLocation>
</comment>
<dbReference type="InterPro" id="IPR036909">
    <property type="entry name" value="Cyt_c-like_dom_sf"/>
</dbReference>
<dbReference type="NCBIfam" id="TIGR04484">
    <property type="entry name" value="thiosulf_SoxA"/>
    <property type="match status" value="1"/>
</dbReference>
<dbReference type="AlphaFoldDB" id="A0A4R4D470"/>
<comment type="catalytic activity">
    <reaction evidence="13 14">
        <text>S-sulfanyl-L-cysteinyl-[SoxY protein] + thiosulfate + 2 Fe(III)-[cytochrome c] = S-(2-sulfodisulfanyl)-L-cysteinyl-[SoxY protein] + 2 Fe(II)-[cytochrome c] + 2 H(+)</text>
        <dbReference type="Rhea" id="RHEA:51224"/>
        <dbReference type="Rhea" id="RHEA-COMP:10350"/>
        <dbReference type="Rhea" id="RHEA-COMP:14399"/>
        <dbReference type="Rhea" id="RHEA-COMP:14689"/>
        <dbReference type="Rhea" id="RHEA-COMP:14690"/>
        <dbReference type="ChEBI" id="CHEBI:15378"/>
        <dbReference type="ChEBI" id="CHEBI:29033"/>
        <dbReference type="ChEBI" id="CHEBI:29034"/>
        <dbReference type="ChEBI" id="CHEBI:33542"/>
        <dbReference type="ChEBI" id="CHEBI:61963"/>
        <dbReference type="ChEBI" id="CHEBI:140664"/>
        <dbReference type="EC" id="2.8.5.2"/>
    </reaction>
</comment>
<evidence type="ECO:0000256" key="17">
    <source>
        <dbReference type="PIRSR" id="PIRSR038455-3"/>
    </source>
</evidence>
<evidence type="ECO:0000259" key="18">
    <source>
        <dbReference type="PROSITE" id="PS51007"/>
    </source>
</evidence>
<dbReference type="EC" id="2.8.5.2" evidence="14"/>
<dbReference type="GO" id="GO:0046872">
    <property type="term" value="F:metal ion binding"/>
    <property type="evidence" value="ECO:0007669"/>
    <property type="project" value="UniProtKB-KW"/>
</dbReference>
<evidence type="ECO:0000256" key="2">
    <source>
        <dbReference type="ARBA" id="ARBA00011530"/>
    </source>
</evidence>
<dbReference type="InterPro" id="IPR025710">
    <property type="entry name" value="SoxA"/>
</dbReference>
<dbReference type="GO" id="GO:0070069">
    <property type="term" value="C:cytochrome complex"/>
    <property type="evidence" value="ECO:0007669"/>
    <property type="project" value="InterPro"/>
</dbReference>
<feature type="binding site" description="covalent" evidence="16">
    <location>
        <position position="94"/>
    </location>
    <ligand>
        <name>heme c</name>
        <dbReference type="ChEBI" id="CHEBI:61717"/>
        <label>1</label>
    </ligand>
</feature>
<proteinExistence type="inferred from homology"/>
<comment type="similarity">
    <text evidence="11 14">Belongs to the SoxA family.</text>
</comment>
<evidence type="ECO:0000256" key="13">
    <source>
        <dbReference type="ARBA" id="ARBA00048423"/>
    </source>
</evidence>
<evidence type="ECO:0000256" key="12">
    <source>
        <dbReference type="ARBA" id="ARBA00048077"/>
    </source>
</evidence>
<dbReference type="OrthoDB" id="7916986at2"/>
<name>A0A4R4D470_9PROT</name>
<keyword evidence="6 14" id="KW-0479">Metal-binding</keyword>
<sequence length="276" mass="30682">MLALGAVVATGLHPSRAEERPDPAADLRAFQAHFRDRFPQLPIAEFANGPYAMDAGMRQQWEEIMQFPPYDFAVEEGKQAFETPFANGKRYADCFPEGGTGIRQTFPYFDTAAGEVVTLDLAINRCRERNGEKPLPYQTGLMASITAYMAETSRGKPFDIRIPDDKRALAAYEDGKRFFYSRRGQLNFSCASCHVQAAGQRLRGDVLAPALGILASFPIYRSEWGSMGTVDRRFTSCSAQTRSEPFAPQDPGYRNLEYFLSYMSNGVPIAGPGTRP</sequence>
<evidence type="ECO:0000256" key="5">
    <source>
        <dbReference type="ARBA" id="ARBA00022679"/>
    </source>
</evidence>
<protein>
    <recommendedName>
        <fullName evidence="14">SoxAX cytochrome complex subunit A</fullName>
        <ecNumber evidence="14">2.8.5.2</ecNumber>
    </recommendedName>
    <alternativeName>
        <fullName evidence="14">Protein SoxA</fullName>
    </alternativeName>
    <alternativeName>
        <fullName evidence="14">Sulfur oxidizing protein A</fullName>
    </alternativeName>
    <alternativeName>
        <fullName evidence="14">Thiosulfate-oxidizing multienzyme system protein SoxA</fullName>
    </alternativeName>
</protein>
<feature type="active site" description="Cysteine persulfide intermediate" evidence="15">
    <location>
        <position position="237"/>
    </location>
</feature>
<dbReference type="Proteomes" id="UP000295023">
    <property type="component" value="Unassembled WGS sequence"/>
</dbReference>
<evidence type="ECO:0000313" key="20">
    <source>
        <dbReference type="Proteomes" id="UP000295023"/>
    </source>
</evidence>
<gene>
    <name evidence="19" type="primary">soxA</name>
    <name evidence="19" type="ORF">EXY23_25890</name>
</gene>
<feature type="domain" description="Cytochrome c" evidence="18">
    <location>
        <begin position="170"/>
        <end position="276"/>
    </location>
</feature>
<evidence type="ECO:0000256" key="10">
    <source>
        <dbReference type="ARBA" id="ARBA00023004"/>
    </source>
</evidence>
<keyword evidence="7" id="KW-0732">Signal</keyword>
<keyword evidence="8 14" id="KW-0574">Periplasm</keyword>
<evidence type="ECO:0000256" key="4">
    <source>
        <dbReference type="ARBA" id="ARBA00022617"/>
    </source>
</evidence>
<feature type="binding site" description="axial binding residue" evidence="17">
    <location>
        <position position="194"/>
    </location>
    <ligand>
        <name>heme c</name>
        <dbReference type="ChEBI" id="CHEBI:61717"/>
        <label>2</label>
    </ligand>
    <ligandPart>
        <name>Fe</name>
        <dbReference type="ChEBI" id="CHEBI:18248"/>
    </ligandPart>
</feature>
<dbReference type="GO" id="GO:0019417">
    <property type="term" value="P:sulfur oxidation"/>
    <property type="evidence" value="ECO:0007669"/>
    <property type="project" value="InterPro"/>
</dbReference>
<evidence type="ECO:0000256" key="14">
    <source>
        <dbReference type="PIRNR" id="PIRNR038455"/>
    </source>
</evidence>
<organism evidence="19 20">
    <name type="scientific">Roseicella aquatilis</name>
    <dbReference type="NCBI Taxonomy" id="2527868"/>
    <lineage>
        <taxon>Bacteria</taxon>
        <taxon>Pseudomonadati</taxon>
        <taxon>Pseudomonadota</taxon>
        <taxon>Alphaproteobacteria</taxon>
        <taxon>Acetobacterales</taxon>
        <taxon>Roseomonadaceae</taxon>
        <taxon>Roseicella</taxon>
    </lineage>
</organism>
<feature type="binding site" description="axial binding residue" evidence="17">
    <location>
        <position position="126"/>
    </location>
    <ligand>
        <name>heme c</name>
        <dbReference type="ChEBI" id="CHEBI:61717"/>
        <label>1</label>
    </ligand>
    <ligandPart>
        <name>Fe</name>
        <dbReference type="ChEBI" id="CHEBI:18248"/>
    </ligandPart>
</feature>
<evidence type="ECO:0000256" key="7">
    <source>
        <dbReference type="ARBA" id="ARBA00022729"/>
    </source>
</evidence>
<comment type="cofactor">
    <cofactor evidence="16">
        <name>heme</name>
        <dbReference type="ChEBI" id="CHEBI:30413"/>
    </cofactor>
    <text evidence="16">Binds 2 heme groups per subunit.</text>
</comment>
<evidence type="ECO:0000256" key="15">
    <source>
        <dbReference type="PIRSR" id="PIRSR038455-1"/>
    </source>
</evidence>
<feature type="binding site" description="covalent" evidence="16">
    <location>
        <position position="190"/>
    </location>
    <ligand>
        <name>heme c</name>
        <dbReference type="ChEBI" id="CHEBI:61717"/>
        <label>2</label>
    </ligand>
</feature>
<evidence type="ECO:0000256" key="11">
    <source>
        <dbReference type="ARBA" id="ARBA00025746"/>
    </source>
</evidence>
<accession>A0A4R4D470</accession>
<dbReference type="EMBL" id="SKBM01000046">
    <property type="protein sequence ID" value="TCZ52784.1"/>
    <property type="molecule type" value="Genomic_DNA"/>
</dbReference>
<dbReference type="InterPro" id="IPR009056">
    <property type="entry name" value="Cyt_c-like_dom"/>
</dbReference>
<keyword evidence="9 14" id="KW-0249">Electron transport</keyword>
<comment type="caution">
    <text evidence="19">The sequence shown here is derived from an EMBL/GenBank/DDBJ whole genome shotgun (WGS) entry which is preliminary data.</text>
</comment>
<feature type="binding site" description="covalent" evidence="16">
    <location>
        <position position="193"/>
    </location>
    <ligand>
        <name>heme c</name>
        <dbReference type="ChEBI" id="CHEBI:61717"/>
        <label>2</label>
    </ligand>
</feature>
<keyword evidence="10 14" id="KW-0408">Iron</keyword>
<dbReference type="PIRSF" id="PIRSF038455">
    <property type="entry name" value="SoxA"/>
    <property type="match status" value="1"/>
</dbReference>
<feature type="binding site" evidence="16">
    <location>
        <position position="233"/>
    </location>
    <ligand>
        <name>substrate</name>
    </ligand>
</feature>
<evidence type="ECO:0000256" key="16">
    <source>
        <dbReference type="PIRSR" id="PIRSR038455-2"/>
    </source>
</evidence>
<evidence type="ECO:0000256" key="6">
    <source>
        <dbReference type="ARBA" id="ARBA00022723"/>
    </source>
</evidence>
<evidence type="ECO:0000256" key="9">
    <source>
        <dbReference type="ARBA" id="ARBA00022982"/>
    </source>
</evidence>
<dbReference type="GO" id="GO:0042597">
    <property type="term" value="C:periplasmic space"/>
    <property type="evidence" value="ECO:0007669"/>
    <property type="project" value="UniProtKB-SubCell"/>
</dbReference>
<keyword evidence="20" id="KW-1185">Reference proteome</keyword>
<dbReference type="GO" id="GO:0020037">
    <property type="term" value="F:heme binding"/>
    <property type="evidence" value="ECO:0007669"/>
    <property type="project" value="InterPro"/>
</dbReference>
<evidence type="ECO:0000256" key="3">
    <source>
        <dbReference type="ARBA" id="ARBA00022448"/>
    </source>
</evidence>
<comment type="subunit">
    <text evidence="2 14">Heterodimer of SoxA and SoxX.</text>
</comment>
<reference evidence="19 20" key="1">
    <citation type="submission" date="2019-03" db="EMBL/GenBank/DDBJ databases">
        <title>Paracraurococcus aquatilis NE82 genome sequence.</title>
        <authorList>
            <person name="Zhao Y."/>
            <person name="Du Z."/>
        </authorList>
    </citation>
    <scope>NUCLEOTIDE SEQUENCE [LARGE SCALE GENOMIC DNA]</scope>
    <source>
        <strain evidence="19 20">NE82</strain>
    </source>
</reference>
<dbReference type="Pfam" id="PF21342">
    <property type="entry name" value="SoxA-TsdA_cyt-c"/>
    <property type="match status" value="2"/>
</dbReference>
<evidence type="ECO:0000256" key="8">
    <source>
        <dbReference type="ARBA" id="ARBA00022764"/>
    </source>
</evidence>
<dbReference type="Gene3D" id="1.10.760.10">
    <property type="entry name" value="Cytochrome c-like domain"/>
    <property type="match status" value="2"/>
</dbReference>
<comment type="catalytic activity">
    <reaction evidence="12 14">
        <text>L-cysteinyl-[SoxY protein] + thiosulfate + 2 Fe(III)-[cytochrome c] = S-sulfosulfanyl-L-cysteinyl-[SoxY protein] + 2 Fe(II)-[cytochrome c] + 2 H(+)</text>
        <dbReference type="Rhea" id="RHEA:56720"/>
        <dbReference type="Rhea" id="RHEA-COMP:10350"/>
        <dbReference type="Rhea" id="RHEA-COMP:14328"/>
        <dbReference type="Rhea" id="RHEA-COMP:14399"/>
        <dbReference type="Rhea" id="RHEA-COMP:14691"/>
        <dbReference type="ChEBI" id="CHEBI:15378"/>
        <dbReference type="ChEBI" id="CHEBI:29033"/>
        <dbReference type="ChEBI" id="CHEBI:29034"/>
        <dbReference type="ChEBI" id="CHEBI:29950"/>
        <dbReference type="ChEBI" id="CHEBI:33542"/>
        <dbReference type="ChEBI" id="CHEBI:139321"/>
        <dbReference type="EC" id="2.8.5.2"/>
    </reaction>
</comment>
<keyword evidence="3 14" id="KW-0813">Transport</keyword>
<evidence type="ECO:0000256" key="1">
    <source>
        <dbReference type="ARBA" id="ARBA00004418"/>
    </source>
</evidence>
<dbReference type="GO" id="GO:0009055">
    <property type="term" value="F:electron transfer activity"/>
    <property type="evidence" value="ECO:0007669"/>
    <property type="project" value="InterPro"/>
</dbReference>
<dbReference type="PROSITE" id="PS51007">
    <property type="entry name" value="CYTC"/>
    <property type="match status" value="1"/>
</dbReference>
<dbReference type="GO" id="GO:0016669">
    <property type="term" value="F:oxidoreductase activity, acting on a sulfur group of donors, cytochrome as acceptor"/>
    <property type="evidence" value="ECO:0007669"/>
    <property type="project" value="InterPro"/>
</dbReference>